<feature type="non-terminal residue" evidence="13">
    <location>
        <position position="1"/>
    </location>
</feature>
<evidence type="ECO:0000256" key="4">
    <source>
        <dbReference type="ARBA" id="ARBA00013000"/>
    </source>
</evidence>
<comment type="similarity">
    <text evidence="3">Belongs to the 3-hydroxyacyl-CoA dehydrogenase family.</text>
</comment>
<comment type="catalytic activity">
    <reaction evidence="10">
        <text>a (3S)-3-hydroxyacyl-CoA + NAD(+) = a 3-oxoacyl-CoA + NADH + H(+)</text>
        <dbReference type="Rhea" id="RHEA:22432"/>
        <dbReference type="ChEBI" id="CHEBI:15378"/>
        <dbReference type="ChEBI" id="CHEBI:57318"/>
        <dbReference type="ChEBI" id="CHEBI:57540"/>
        <dbReference type="ChEBI" id="CHEBI:57945"/>
        <dbReference type="ChEBI" id="CHEBI:90726"/>
        <dbReference type="EC" id="1.1.1.35"/>
    </reaction>
</comment>
<accession>X1TP58</accession>
<feature type="domain" description="3-hydroxyacyl-CoA dehydrogenase C-terminal" evidence="11">
    <location>
        <begin position="188"/>
        <end position="238"/>
    </location>
</feature>
<dbReference type="InterPro" id="IPR006180">
    <property type="entry name" value="3-OHacyl-CoA_DH_CS"/>
</dbReference>
<evidence type="ECO:0000256" key="2">
    <source>
        <dbReference type="ARBA" id="ARBA00005005"/>
    </source>
</evidence>
<evidence type="ECO:0000259" key="12">
    <source>
        <dbReference type="Pfam" id="PF02737"/>
    </source>
</evidence>
<dbReference type="SUPFAM" id="SSF48179">
    <property type="entry name" value="6-phosphogluconate dehydrogenase C-terminal domain-like"/>
    <property type="match status" value="1"/>
</dbReference>
<dbReference type="InterPro" id="IPR013328">
    <property type="entry name" value="6PGD_dom2"/>
</dbReference>
<evidence type="ECO:0000259" key="11">
    <source>
        <dbReference type="Pfam" id="PF00725"/>
    </source>
</evidence>
<evidence type="ECO:0000256" key="7">
    <source>
        <dbReference type="ARBA" id="ARBA00023027"/>
    </source>
</evidence>
<dbReference type="Gene3D" id="1.10.1040.10">
    <property type="entry name" value="N-(1-d-carboxylethyl)-l-norvaline Dehydrogenase, domain 2"/>
    <property type="match status" value="1"/>
</dbReference>
<keyword evidence="6" id="KW-0560">Oxidoreductase</keyword>
<keyword evidence="5" id="KW-0276">Fatty acid metabolism</keyword>
<evidence type="ECO:0000256" key="6">
    <source>
        <dbReference type="ARBA" id="ARBA00023002"/>
    </source>
</evidence>
<dbReference type="InterPro" id="IPR052242">
    <property type="entry name" value="Mito_3-hydroxyacyl-CoA_DH"/>
</dbReference>
<dbReference type="InterPro" id="IPR008927">
    <property type="entry name" value="6-PGluconate_DH-like_C_sf"/>
</dbReference>
<dbReference type="EMBL" id="BARW01033181">
    <property type="protein sequence ID" value="GAJ07019.1"/>
    <property type="molecule type" value="Genomic_DNA"/>
</dbReference>
<evidence type="ECO:0000256" key="1">
    <source>
        <dbReference type="ARBA" id="ARBA00004305"/>
    </source>
</evidence>
<dbReference type="InterPro" id="IPR006176">
    <property type="entry name" value="3-OHacyl-CoA_DH_NAD-bd"/>
</dbReference>
<reference evidence="13" key="1">
    <citation type="journal article" date="2014" name="Front. Microbiol.">
        <title>High frequency of phylogenetically diverse reductive dehalogenase-homologous genes in deep subseafloor sedimentary metagenomes.</title>
        <authorList>
            <person name="Kawai M."/>
            <person name="Futagami T."/>
            <person name="Toyoda A."/>
            <person name="Takaki Y."/>
            <person name="Nishi S."/>
            <person name="Hori S."/>
            <person name="Arai W."/>
            <person name="Tsubouchi T."/>
            <person name="Morono Y."/>
            <person name="Uchiyama I."/>
            <person name="Ito T."/>
            <person name="Fujiyama A."/>
            <person name="Inagaki F."/>
            <person name="Takami H."/>
        </authorList>
    </citation>
    <scope>NUCLEOTIDE SEQUENCE</scope>
    <source>
        <strain evidence="13">Expedition CK06-06</strain>
    </source>
</reference>
<evidence type="ECO:0000256" key="9">
    <source>
        <dbReference type="ARBA" id="ARBA00023128"/>
    </source>
</evidence>
<dbReference type="GO" id="GO:0070403">
    <property type="term" value="F:NAD+ binding"/>
    <property type="evidence" value="ECO:0007669"/>
    <property type="project" value="InterPro"/>
</dbReference>
<dbReference type="GO" id="GO:0005759">
    <property type="term" value="C:mitochondrial matrix"/>
    <property type="evidence" value="ECO:0007669"/>
    <property type="project" value="UniProtKB-SubCell"/>
</dbReference>
<comment type="pathway">
    <text evidence="2">Lipid metabolism; fatty acid beta-oxidation.</text>
</comment>
<dbReference type="GO" id="GO:0003857">
    <property type="term" value="F:(3S)-3-hydroxyacyl-CoA dehydrogenase (NAD+) activity"/>
    <property type="evidence" value="ECO:0007669"/>
    <property type="project" value="UniProtKB-EC"/>
</dbReference>
<dbReference type="InterPro" id="IPR022694">
    <property type="entry name" value="3-OHacyl-CoA_DH"/>
</dbReference>
<dbReference type="SUPFAM" id="SSF51735">
    <property type="entry name" value="NAD(P)-binding Rossmann-fold domains"/>
    <property type="match status" value="1"/>
</dbReference>
<organism evidence="13">
    <name type="scientific">marine sediment metagenome</name>
    <dbReference type="NCBI Taxonomy" id="412755"/>
    <lineage>
        <taxon>unclassified sequences</taxon>
        <taxon>metagenomes</taxon>
        <taxon>ecological metagenomes</taxon>
    </lineage>
</organism>
<evidence type="ECO:0000256" key="8">
    <source>
        <dbReference type="ARBA" id="ARBA00023098"/>
    </source>
</evidence>
<dbReference type="PANTHER" id="PTHR43561:SF3">
    <property type="entry name" value="HYDROXYACYL-COENZYME A DEHYDROGENASE, MITOCHONDRIAL"/>
    <property type="match status" value="1"/>
</dbReference>
<dbReference type="PROSITE" id="PS00067">
    <property type="entry name" value="3HCDH"/>
    <property type="match status" value="1"/>
</dbReference>
<evidence type="ECO:0000256" key="10">
    <source>
        <dbReference type="ARBA" id="ARBA00049556"/>
    </source>
</evidence>
<dbReference type="Pfam" id="PF00725">
    <property type="entry name" value="3HCDH"/>
    <property type="match status" value="1"/>
</dbReference>
<feature type="domain" description="3-hydroxyacyl-CoA dehydrogenase NAD binding" evidence="12">
    <location>
        <begin position="8"/>
        <end position="184"/>
    </location>
</feature>
<keyword evidence="7" id="KW-0520">NAD</keyword>
<feature type="non-terminal residue" evidence="13">
    <location>
        <position position="238"/>
    </location>
</feature>
<dbReference type="FunFam" id="3.40.50.720:FF:000009">
    <property type="entry name" value="Fatty oxidation complex, alpha subunit"/>
    <property type="match status" value="1"/>
</dbReference>
<comment type="caution">
    <text evidence="13">The sequence shown here is derived from an EMBL/GenBank/DDBJ whole genome shotgun (WGS) entry which is preliminary data.</text>
</comment>
<comment type="subcellular location">
    <subcellularLocation>
        <location evidence="1">Mitochondrion matrix</location>
    </subcellularLocation>
</comment>
<name>X1TP58_9ZZZZ</name>
<sequence length="238" mass="25667">SNMEIKRVGVVGCGLMGSGISQVCSQSGYQVVVSEINDELLNKGLASISLFLTRNVKKGRVSQAEKEATLARIKGTTNIKDFGDCDLIIEAAIENMDVKKKIFTELDKICFKDAILATNTSCLSIIDMATVTTRPEKVLGMHFFNPVPRMKLLEIVKTIATSDETLEIAKEFGKSIGKTTIIAPDTPGFIVNRLLLPFMLGAFRMLETGGATKEDIDTGVRLGLGHPMGSLALADLIG</sequence>
<dbReference type="PIRSF" id="PIRSF000105">
    <property type="entry name" value="HCDH"/>
    <property type="match status" value="1"/>
</dbReference>
<dbReference type="GO" id="GO:0006635">
    <property type="term" value="P:fatty acid beta-oxidation"/>
    <property type="evidence" value="ECO:0007669"/>
    <property type="project" value="TreeGrafter"/>
</dbReference>
<dbReference type="PANTHER" id="PTHR43561">
    <property type="match status" value="1"/>
</dbReference>
<dbReference type="EC" id="1.1.1.35" evidence="4"/>
<dbReference type="InterPro" id="IPR006108">
    <property type="entry name" value="3HC_DH_C"/>
</dbReference>
<protein>
    <recommendedName>
        <fullName evidence="4">3-hydroxyacyl-CoA dehydrogenase</fullName>
        <ecNumber evidence="4">1.1.1.35</ecNumber>
    </recommendedName>
</protein>
<proteinExistence type="inferred from homology"/>
<dbReference type="Pfam" id="PF02737">
    <property type="entry name" value="3HCDH_N"/>
    <property type="match status" value="1"/>
</dbReference>
<evidence type="ECO:0000256" key="5">
    <source>
        <dbReference type="ARBA" id="ARBA00022832"/>
    </source>
</evidence>
<dbReference type="AlphaFoldDB" id="X1TP58"/>
<gene>
    <name evidence="13" type="ORF">S12H4_52319</name>
</gene>
<keyword evidence="9" id="KW-0496">Mitochondrion</keyword>
<keyword evidence="8" id="KW-0443">Lipid metabolism</keyword>
<evidence type="ECO:0000256" key="3">
    <source>
        <dbReference type="ARBA" id="ARBA00009463"/>
    </source>
</evidence>
<dbReference type="InterPro" id="IPR036291">
    <property type="entry name" value="NAD(P)-bd_dom_sf"/>
</dbReference>
<evidence type="ECO:0000313" key="13">
    <source>
        <dbReference type="EMBL" id="GAJ07019.1"/>
    </source>
</evidence>
<dbReference type="Gene3D" id="3.40.50.720">
    <property type="entry name" value="NAD(P)-binding Rossmann-like Domain"/>
    <property type="match status" value="1"/>
</dbReference>